<feature type="domain" description="ATP-grasp" evidence="2">
    <location>
        <begin position="233"/>
        <end position="302"/>
    </location>
</feature>
<dbReference type="Proteomes" id="UP000054893">
    <property type="component" value="Unassembled WGS sequence"/>
</dbReference>
<dbReference type="InterPro" id="IPR003806">
    <property type="entry name" value="ATP-grasp_PylC-type"/>
</dbReference>
<evidence type="ECO:0000313" key="3">
    <source>
        <dbReference type="EMBL" id="SAL20766.1"/>
    </source>
</evidence>
<dbReference type="Pfam" id="PF02655">
    <property type="entry name" value="ATP-grasp_3"/>
    <property type="match status" value="1"/>
</dbReference>
<evidence type="ECO:0000256" key="1">
    <source>
        <dbReference type="PROSITE-ProRule" id="PRU00409"/>
    </source>
</evidence>
<dbReference type="Gene3D" id="3.30.470.20">
    <property type="entry name" value="ATP-grasp fold, B domain"/>
    <property type="match status" value="1"/>
</dbReference>
<organism evidence="3 4">
    <name type="scientific">Caballeronia sordidicola</name>
    <name type="common">Burkholderia sordidicola</name>
    <dbReference type="NCBI Taxonomy" id="196367"/>
    <lineage>
        <taxon>Bacteria</taxon>
        <taxon>Pseudomonadati</taxon>
        <taxon>Pseudomonadota</taxon>
        <taxon>Betaproteobacteria</taxon>
        <taxon>Burkholderiales</taxon>
        <taxon>Burkholderiaceae</taxon>
        <taxon>Caballeronia</taxon>
    </lineage>
</organism>
<name>A0A158FLK5_CABSO</name>
<dbReference type="InterPro" id="IPR016677">
    <property type="entry name" value="UCP016817_carboligase"/>
</dbReference>
<reference evidence="3 4" key="1">
    <citation type="submission" date="2016-01" db="EMBL/GenBank/DDBJ databases">
        <authorList>
            <person name="Oliw E.H."/>
        </authorList>
    </citation>
    <scope>NUCLEOTIDE SEQUENCE [LARGE SCALE GENOMIC DNA]</scope>
    <source>
        <strain evidence="3">LMG 22029</strain>
    </source>
</reference>
<dbReference type="GO" id="GO:0046872">
    <property type="term" value="F:metal ion binding"/>
    <property type="evidence" value="ECO:0007669"/>
    <property type="project" value="InterPro"/>
</dbReference>
<dbReference type="GO" id="GO:0005524">
    <property type="term" value="F:ATP binding"/>
    <property type="evidence" value="ECO:0007669"/>
    <property type="project" value="UniProtKB-UniRule"/>
</dbReference>
<dbReference type="PIRSF" id="PIRSF016817">
    <property type="entry name" value="UCP016817_carboligase"/>
    <property type="match status" value="1"/>
</dbReference>
<dbReference type="AlphaFoldDB" id="A0A158FLK5"/>
<evidence type="ECO:0000313" key="4">
    <source>
        <dbReference type="Proteomes" id="UP000054893"/>
    </source>
</evidence>
<protein>
    <submittedName>
        <fullName evidence="3">ATP-grasp domain protein</fullName>
    </submittedName>
</protein>
<gene>
    <name evidence="3" type="ORF">AWB64_01491</name>
</gene>
<evidence type="ECO:0000259" key="2">
    <source>
        <dbReference type="PROSITE" id="PS50975"/>
    </source>
</evidence>
<accession>A0A158FLK5</accession>
<dbReference type="InterPro" id="IPR011761">
    <property type="entry name" value="ATP-grasp"/>
</dbReference>
<dbReference type="SUPFAM" id="SSF56059">
    <property type="entry name" value="Glutathione synthetase ATP-binding domain-like"/>
    <property type="match status" value="1"/>
</dbReference>
<dbReference type="PROSITE" id="PS50975">
    <property type="entry name" value="ATP_GRASP"/>
    <property type="match status" value="1"/>
</dbReference>
<sequence length="405" mass="43743">MMWRFTTSARSSHAPFIAAVGLSARMLAQSAYRAGLNVAALDIFGDRDTRSYAPLWFDIGGGGISIDRQRLFDALERTARLPRMLGFVAGSGLEPLIQQLCAASRLPRFIGNGAAATADVRDPRRFFPLLDRLGIAHPETTFIRPAHDAGWLIKHANGCGGTHIKILSDSDCANSDDAYFQRRAFGRSMSALFIAARGEARLIGFAEQFSMAAGSFPYLHAGSAGPLDPPRVVKDKVVEAVEAITAQTGLTGLNSIDFLLDGERVDVLEINARPSSTMTLYETAAPDAWPRGLIACHIDACLDGRLPSVSQRVTRSNQTGQRVLFAPYDFVVSRAFSETCFTDPACHDVPHPGARIGAGEPVCTLIVTQASTRAVMAELDRREALLLQRIETCHEDADAVIPSSA</sequence>
<keyword evidence="1" id="KW-0067">ATP-binding</keyword>
<keyword evidence="1" id="KW-0547">Nucleotide-binding</keyword>
<proteinExistence type="predicted"/>
<dbReference type="EMBL" id="FCOC02000003">
    <property type="protein sequence ID" value="SAL20766.1"/>
    <property type="molecule type" value="Genomic_DNA"/>
</dbReference>
<dbReference type="RefSeq" id="WP_244163974.1">
    <property type="nucleotide sequence ID" value="NZ_FCOC02000003.1"/>
</dbReference>